<keyword evidence="5" id="KW-0460">Magnesium</keyword>
<evidence type="ECO:0000256" key="2">
    <source>
        <dbReference type="ARBA" id="ARBA00001946"/>
    </source>
</evidence>
<dbReference type="EMBL" id="VOSK01000412">
    <property type="protein sequence ID" value="MPR30639.1"/>
    <property type="molecule type" value="Genomic_DNA"/>
</dbReference>
<protein>
    <submittedName>
        <fullName evidence="8">NUDIX hydrolase</fullName>
    </submittedName>
</protein>
<comment type="cofactor">
    <cofactor evidence="2">
        <name>Mg(2+)</name>
        <dbReference type="ChEBI" id="CHEBI:18420"/>
    </cofactor>
</comment>
<sequence>MTDIETLARMDRLVSAETNPKAPTLRPADAATLIIIDRKGKSPKVLMGKRHAGLKFMPGKFVFPGGRIEAGDRSMTVTGALHPRAEQALMARVTRPSTQRSRALALAAIRETFEETGLLLGTKDYGGPERAPVGTAWTAFQERGVFPDLEPLHFIGRAITPPKRIRRFDTRFFAVDRTAIADEVEGVIGPEAELVELAWVTIAQAKALDLPPITTVILDELEARIAAGFGPQLPVPFFHQQRGRFVRELL</sequence>
<dbReference type="CDD" id="cd18870">
    <property type="entry name" value="NUDIX_AcylCoAdiphos_Nudt19"/>
    <property type="match status" value="1"/>
</dbReference>
<evidence type="ECO:0000313" key="8">
    <source>
        <dbReference type="EMBL" id="MPR30639.1"/>
    </source>
</evidence>
<proteinExistence type="predicted"/>
<evidence type="ECO:0000256" key="4">
    <source>
        <dbReference type="ARBA" id="ARBA00022801"/>
    </source>
</evidence>
<dbReference type="PANTHER" id="PTHR12318">
    <property type="entry name" value="TESTOSTERONE-REGULATED PROTEIN RP2"/>
    <property type="match status" value="1"/>
</dbReference>
<keyword evidence="6" id="KW-0464">Manganese</keyword>
<keyword evidence="3" id="KW-0479">Metal-binding</keyword>
<comment type="caution">
    <text evidence="8">The sequence shown here is derived from an EMBL/GenBank/DDBJ whole genome shotgun (WGS) entry which is preliminary data.</text>
</comment>
<evidence type="ECO:0000256" key="6">
    <source>
        <dbReference type="ARBA" id="ARBA00023211"/>
    </source>
</evidence>
<gene>
    <name evidence="8" type="ORF">FS320_38045</name>
</gene>
<keyword evidence="9" id="KW-1185">Reference proteome</keyword>
<accession>A0A5N7MVZ3</accession>
<dbReference type="AlphaFoldDB" id="A0A5N7MVZ3"/>
<evidence type="ECO:0000256" key="1">
    <source>
        <dbReference type="ARBA" id="ARBA00001936"/>
    </source>
</evidence>
<comment type="cofactor">
    <cofactor evidence="1">
        <name>Mn(2+)</name>
        <dbReference type="ChEBI" id="CHEBI:29035"/>
    </cofactor>
</comment>
<evidence type="ECO:0000313" key="9">
    <source>
        <dbReference type="Proteomes" id="UP000403266"/>
    </source>
</evidence>
<dbReference type="GO" id="GO:0046872">
    <property type="term" value="F:metal ion binding"/>
    <property type="evidence" value="ECO:0007669"/>
    <property type="project" value="UniProtKB-KW"/>
</dbReference>
<name>A0A5N7MVZ3_9HYPH</name>
<dbReference type="InterPro" id="IPR039121">
    <property type="entry name" value="NUDT19"/>
</dbReference>
<dbReference type="Proteomes" id="UP000403266">
    <property type="component" value="Unassembled WGS sequence"/>
</dbReference>
<organism evidence="8 9">
    <name type="scientific">Microvirga tunisiensis</name>
    <dbReference type="NCBI Taxonomy" id="2108360"/>
    <lineage>
        <taxon>Bacteria</taxon>
        <taxon>Pseudomonadati</taxon>
        <taxon>Pseudomonadota</taxon>
        <taxon>Alphaproteobacteria</taxon>
        <taxon>Hyphomicrobiales</taxon>
        <taxon>Methylobacteriaceae</taxon>
        <taxon>Microvirga</taxon>
    </lineage>
</organism>
<evidence type="ECO:0000256" key="3">
    <source>
        <dbReference type="ARBA" id="ARBA00022723"/>
    </source>
</evidence>
<feature type="domain" description="Nudix hydrolase" evidence="7">
    <location>
        <begin position="27"/>
        <end position="222"/>
    </location>
</feature>
<dbReference type="GO" id="GO:0016818">
    <property type="term" value="F:hydrolase activity, acting on acid anhydrides, in phosphorus-containing anhydrides"/>
    <property type="evidence" value="ECO:0007669"/>
    <property type="project" value="InterPro"/>
</dbReference>
<evidence type="ECO:0000259" key="7">
    <source>
        <dbReference type="PROSITE" id="PS51462"/>
    </source>
</evidence>
<dbReference type="PROSITE" id="PS51462">
    <property type="entry name" value="NUDIX"/>
    <property type="match status" value="1"/>
</dbReference>
<evidence type="ECO:0000256" key="5">
    <source>
        <dbReference type="ARBA" id="ARBA00022842"/>
    </source>
</evidence>
<keyword evidence="4 8" id="KW-0378">Hydrolase</keyword>
<dbReference type="PANTHER" id="PTHR12318:SF0">
    <property type="entry name" value="ACYL-COENZYME A DIPHOSPHATASE NUDT19"/>
    <property type="match status" value="1"/>
</dbReference>
<reference evidence="8 9" key="1">
    <citation type="journal article" date="2019" name="Syst. Appl. Microbiol.">
        <title>Microvirga tunisiensis sp. nov., a root nodule symbiotic bacterium isolated from Lupinus micranthus and L. luteus grown in Northern Tunisia.</title>
        <authorList>
            <person name="Msaddak A."/>
            <person name="Rejili M."/>
            <person name="Duran D."/>
            <person name="Mars M."/>
            <person name="Palacios J.M."/>
            <person name="Ruiz-Argueso T."/>
            <person name="Rey L."/>
            <person name="Imperial J."/>
        </authorList>
    </citation>
    <scope>NUCLEOTIDE SEQUENCE [LARGE SCALE GENOMIC DNA]</scope>
    <source>
        <strain evidence="8 9">Lmie10</strain>
    </source>
</reference>
<dbReference type="Gene3D" id="3.90.79.10">
    <property type="entry name" value="Nucleoside Triphosphate Pyrophosphohydrolase"/>
    <property type="match status" value="1"/>
</dbReference>
<dbReference type="SUPFAM" id="SSF55811">
    <property type="entry name" value="Nudix"/>
    <property type="match status" value="1"/>
</dbReference>
<dbReference type="InterPro" id="IPR000086">
    <property type="entry name" value="NUDIX_hydrolase_dom"/>
</dbReference>
<dbReference type="InterPro" id="IPR015797">
    <property type="entry name" value="NUDIX_hydrolase-like_dom_sf"/>
</dbReference>